<accession>A0AAT9L9L3</accession>
<organism evidence="1">
    <name type="scientific">Candidatus Fermentithermobacillus carboniphilus</name>
    <dbReference type="NCBI Taxonomy" id="3085328"/>
    <lineage>
        <taxon>Bacteria</taxon>
        <taxon>Bacillati</taxon>
        <taxon>Bacillota</taxon>
        <taxon>Candidatus Fermentithermobacillia</taxon>
        <taxon>Candidatus Fermentithermobacillales</taxon>
        <taxon>Candidatus Fermentithermobacillaceae</taxon>
        <taxon>Candidatus Fermentithermobacillus</taxon>
    </lineage>
</organism>
<evidence type="ECO:0000313" key="1">
    <source>
        <dbReference type="EMBL" id="QUL97745.1"/>
    </source>
</evidence>
<sequence length="132" mass="14909">MKDLLCDGFQETVDDYLIRHRSILDVLSKLSETSGRINRAVAKAVTTCGCIRIEAGKQVIPPELGSLESLKEHMKTHVEGKLCDHCREILEDEIGRNLFYLAALCNLLDLNLYDILLKEQERVACLGIFNFS</sequence>
<dbReference type="AlphaFoldDB" id="A0AAT9L9L3"/>
<gene>
    <name evidence="1" type="ORF">IMF26_06410</name>
</gene>
<protein>
    <submittedName>
        <fullName evidence="1">DUF1573 domain-containing protein</fullName>
    </submittedName>
</protein>
<name>A0AAT9L9L3_9FIRM</name>
<reference evidence="1" key="2">
    <citation type="journal article" date="2023" name="Biology">
        <title>Prokaryotic Life Associated with Coal-Fire Gas Vents Revealed by Metagenomics.</title>
        <authorList>
            <person name="Kadnikov V.V."/>
            <person name="Mardanov A.V."/>
            <person name="Beletsky A.V."/>
            <person name="Karnachuk O.V."/>
            <person name="Ravin N.V."/>
        </authorList>
    </citation>
    <scope>NUCLEOTIDE SEQUENCE</scope>
    <source>
        <strain evidence="1">Bu02</strain>
    </source>
</reference>
<proteinExistence type="predicted"/>
<reference evidence="1" key="1">
    <citation type="submission" date="2020-10" db="EMBL/GenBank/DDBJ databases">
        <authorList>
            <person name="Kadnikov V."/>
            <person name="Beletsky A.V."/>
            <person name="Mardanov A.V."/>
            <person name="Karnachuk O.V."/>
            <person name="Ravin N.V."/>
        </authorList>
    </citation>
    <scope>NUCLEOTIDE SEQUENCE</scope>
    <source>
        <strain evidence="1">Bu02</strain>
    </source>
</reference>
<dbReference type="EMBL" id="CP062796">
    <property type="protein sequence ID" value="QUL97745.1"/>
    <property type="molecule type" value="Genomic_DNA"/>
</dbReference>
<dbReference type="KEGG" id="fcz:IMF26_06410"/>